<sequence length="300" mass="33931">MHLTIPEQVQHLSQIIDISDVKCLDNLRMARNAFGRLCQLLKTAGGLRATRHVTVIEQVAIFLSVIAHHKKNWYWHGYRTISKHFHSVLKAVLRLMSLLARPLPVGDECQDSRWQWFKGCLGALDGAHVEVRVPDSDKGRYRNRKGQVSVNVLGVCNIEGKFIYALSGWEESAADGRVLRDAVHRPAGIKVPTGSYYLCDNGYGNVEGFLTPYCGVRYHLRGAGGPQSPRELFNLRHASARNVIERTFGLLKTCWGILRSLSYYPIRVQNEIIIACCLLHNFVRMEMPDGPLELEVPECR</sequence>
<comment type="subcellular location">
    <subcellularLocation>
        <location evidence="2">Nucleus</location>
    </subcellularLocation>
</comment>
<name>A0AAW2TTQ2_SESRA</name>
<keyword evidence="6" id="KW-0378">Hydrolase</keyword>
<comment type="similarity">
    <text evidence="3">Belongs to the HARBI1 family.</text>
</comment>
<evidence type="ECO:0000256" key="5">
    <source>
        <dbReference type="ARBA" id="ARBA00022723"/>
    </source>
</evidence>
<dbReference type="AlphaFoldDB" id="A0AAW2TTQ2"/>
<organism evidence="10">
    <name type="scientific">Sesamum radiatum</name>
    <name type="common">Black benniseed</name>
    <dbReference type="NCBI Taxonomy" id="300843"/>
    <lineage>
        <taxon>Eukaryota</taxon>
        <taxon>Viridiplantae</taxon>
        <taxon>Streptophyta</taxon>
        <taxon>Embryophyta</taxon>
        <taxon>Tracheophyta</taxon>
        <taxon>Spermatophyta</taxon>
        <taxon>Magnoliopsida</taxon>
        <taxon>eudicotyledons</taxon>
        <taxon>Gunneridae</taxon>
        <taxon>Pentapetalae</taxon>
        <taxon>asterids</taxon>
        <taxon>lamiids</taxon>
        <taxon>Lamiales</taxon>
        <taxon>Pedaliaceae</taxon>
        <taxon>Sesamum</taxon>
    </lineage>
</organism>
<reference evidence="10" key="2">
    <citation type="journal article" date="2024" name="Plant">
        <title>Genomic evolution and insights into agronomic trait innovations of Sesamum species.</title>
        <authorList>
            <person name="Miao H."/>
            <person name="Wang L."/>
            <person name="Qu L."/>
            <person name="Liu H."/>
            <person name="Sun Y."/>
            <person name="Le M."/>
            <person name="Wang Q."/>
            <person name="Wei S."/>
            <person name="Zheng Y."/>
            <person name="Lin W."/>
            <person name="Duan Y."/>
            <person name="Cao H."/>
            <person name="Xiong S."/>
            <person name="Wang X."/>
            <person name="Wei L."/>
            <person name="Li C."/>
            <person name="Ma Q."/>
            <person name="Ju M."/>
            <person name="Zhao R."/>
            <person name="Li G."/>
            <person name="Mu C."/>
            <person name="Tian Q."/>
            <person name="Mei H."/>
            <person name="Zhang T."/>
            <person name="Gao T."/>
            <person name="Zhang H."/>
        </authorList>
    </citation>
    <scope>NUCLEOTIDE SEQUENCE</scope>
    <source>
        <strain evidence="10">G02</strain>
    </source>
</reference>
<dbReference type="PANTHER" id="PTHR22930">
    <property type="match status" value="1"/>
</dbReference>
<feature type="domain" description="DUF8040" evidence="9">
    <location>
        <begin position="13"/>
        <end position="93"/>
    </location>
</feature>
<evidence type="ECO:0008006" key="11">
    <source>
        <dbReference type="Google" id="ProtNLM"/>
    </source>
</evidence>
<evidence type="ECO:0000256" key="3">
    <source>
        <dbReference type="ARBA" id="ARBA00006958"/>
    </source>
</evidence>
<accession>A0AAW2TTQ2</accession>
<evidence type="ECO:0000256" key="1">
    <source>
        <dbReference type="ARBA" id="ARBA00001968"/>
    </source>
</evidence>
<dbReference type="GO" id="GO:0005634">
    <property type="term" value="C:nucleus"/>
    <property type="evidence" value="ECO:0007669"/>
    <property type="project" value="UniProtKB-SubCell"/>
</dbReference>
<dbReference type="GO" id="GO:0016787">
    <property type="term" value="F:hydrolase activity"/>
    <property type="evidence" value="ECO:0007669"/>
    <property type="project" value="UniProtKB-KW"/>
</dbReference>
<dbReference type="Pfam" id="PF13359">
    <property type="entry name" value="DDE_Tnp_4"/>
    <property type="match status" value="1"/>
</dbReference>
<reference evidence="10" key="1">
    <citation type="submission" date="2020-06" db="EMBL/GenBank/DDBJ databases">
        <authorList>
            <person name="Li T."/>
            <person name="Hu X."/>
            <person name="Zhang T."/>
            <person name="Song X."/>
            <person name="Zhang H."/>
            <person name="Dai N."/>
            <person name="Sheng W."/>
            <person name="Hou X."/>
            <person name="Wei L."/>
        </authorList>
    </citation>
    <scope>NUCLEOTIDE SEQUENCE</scope>
    <source>
        <strain evidence="10">G02</strain>
        <tissue evidence="10">Leaf</tissue>
    </source>
</reference>
<dbReference type="GO" id="GO:0046872">
    <property type="term" value="F:metal ion binding"/>
    <property type="evidence" value="ECO:0007669"/>
    <property type="project" value="UniProtKB-KW"/>
</dbReference>
<comment type="caution">
    <text evidence="10">The sequence shown here is derived from an EMBL/GenBank/DDBJ whole genome shotgun (WGS) entry which is preliminary data.</text>
</comment>
<dbReference type="EMBL" id="JACGWJ010000007">
    <property type="protein sequence ID" value="KAL0408306.1"/>
    <property type="molecule type" value="Genomic_DNA"/>
</dbReference>
<dbReference type="Pfam" id="PF26138">
    <property type="entry name" value="DUF8040"/>
    <property type="match status" value="1"/>
</dbReference>
<dbReference type="InterPro" id="IPR058353">
    <property type="entry name" value="DUF8040"/>
</dbReference>
<gene>
    <name evidence="10" type="ORF">Sradi_1765000</name>
</gene>
<keyword evidence="7" id="KW-0539">Nucleus</keyword>
<dbReference type="GO" id="GO:0004518">
    <property type="term" value="F:nuclease activity"/>
    <property type="evidence" value="ECO:0007669"/>
    <property type="project" value="UniProtKB-KW"/>
</dbReference>
<protein>
    <recommendedName>
        <fullName evidence="11">DDE Tnp4 domain-containing protein</fullName>
    </recommendedName>
</protein>
<evidence type="ECO:0000256" key="4">
    <source>
        <dbReference type="ARBA" id="ARBA00022722"/>
    </source>
</evidence>
<evidence type="ECO:0000256" key="7">
    <source>
        <dbReference type="ARBA" id="ARBA00023242"/>
    </source>
</evidence>
<feature type="domain" description="DDE Tnp4" evidence="8">
    <location>
        <begin position="124"/>
        <end position="281"/>
    </location>
</feature>
<evidence type="ECO:0000256" key="2">
    <source>
        <dbReference type="ARBA" id="ARBA00004123"/>
    </source>
</evidence>
<dbReference type="InterPro" id="IPR027806">
    <property type="entry name" value="HARBI1_dom"/>
</dbReference>
<keyword evidence="4" id="KW-0540">Nuclease</keyword>
<proteinExistence type="inferred from homology"/>
<keyword evidence="5" id="KW-0479">Metal-binding</keyword>
<dbReference type="PANTHER" id="PTHR22930:SF293">
    <property type="entry name" value="PROTEIN ALP1-LIKE"/>
    <property type="match status" value="1"/>
</dbReference>
<evidence type="ECO:0000313" key="10">
    <source>
        <dbReference type="EMBL" id="KAL0408306.1"/>
    </source>
</evidence>
<comment type="cofactor">
    <cofactor evidence="1">
        <name>a divalent metal cation</name>
        <dbReference type="ChEBI" id="CHEBI:60240"/>
    </cofactor>
</comment>
<dbReference type="InterPro" id="IPR045249">
    <property type="entry name" value="HARBI1-like"/>
</dbReference>
<evidence type="ECO:0000259" key="9">
    <source>
        <dbReference type="Pfam" id="PF26138"/>
    </source>
</evidence>
<evidence type="ECO:0000256" key="6">
    <source>
        <dbReference type="ARBA" id="ARBA00022801"/>
    </source>
</evidence>
<evidence type="ECO:0000259" key="8">
    <source>
        <dbReference type="Pfam" id="PF13359"/>
    </source>
</evidence>